<feature type="compositionally biased region" description="Basic and acidic residues" evidence="9">
    <location>
        <begin position="185"/>
        <end position="207"/>
    </location>
</feature>
<dbReference type="AlphaFoldDB" id="B9XKH2"/>
<dbReference type="Gene3D" id="3.30.1330.60">
    <property type="entry name" value="OmpA-like domain"/>
    <property type="match status" value="1"/>
</dbReference>
<keyword evidence="3 8" id="KW-0472">Membrane</keyword>
<evidence type="ECO:0000256" key="8">
    <source>
        <dbReference type="HAMAP-Rule" id="MF_02204"/>
    </source>
</evidence>
<dbReference type="Pfam" id="PF00691">
    <property type="entry name" value="OmpA"/>
    <property type="match status" value="1"/>
</dbReference>
<evidence type="ECO:0000256" key="3">
    <source>
        <dbReference type="ARBA" id="ARBA00023136"/>
    </source>
</evidence>
<dbReference type="InterPro" id="IPR014169">
    <property type="entry name" value="Pal_lipo_C"/>
</dbReference>
<dbReference type="GO" id="GO:0051301">
    <property type="term" value="P:cell division"/>
    <property type="evidence" value="ECO:0007669"/>
    <property type="project" value="UniProtKB-KW"/>
</dbReference>
<dbReference type="PANTHER" id="PTHR30329">
    <property type="entry name" value="STATOR ELEMENT OF FLAGELLAR MOTOR COMPLEX"/>
    <property type="match status" value="1"/>
</dbReference>
<feature type="domain" description="OmpA-like" evidence="11">
    <location>
        <begin position="96"/>
        <end position="213"/>
    </location>
</feature>
<evidence type="ECO:0000256" key="4">
    <source>
        <dbReference type="ARBA" id="ARBA00023139"/>
    </source>
</evidence>
<keyword evidence="1" id="KW-0132">Cell division</keyword>
<evidence type="ECO:0000256" key="2">
    <source>
        <dbReference type="ARBA" id="ARBA00022729"/>
    </source>
</evidence>
<dbReference type="InterPro" id="IPR050330">
    <property type="entry name" value="Bact_OuterMem_StrucFunc"/>
</dbReference>
<dbReference type="EMBL" id="ABOX02000025">
    <property type="protein sequence ID" value="EEF59642.1"/>
    <property type="molecule type" value="Genomic_DNA"/>
</dbReference>
<reference evidence="12 13" key="1">
    <citation type="journal article" date="2011" name="J. Bacteriol.">
        <title>Genome sequence of 'Pedosphaera parvula' Ellin514, an aerobic Verrucomicrobial isolate from pasture soil.</title>
        <authorList>
            <person name="Kant R."/>
            <person name="van Passel M.W."/>
            <person name="Sangwan P."/>
            <person name="Palva A."/>
            <person name="Lucas S."/>
            <person name="Copeland A."/>
            <person name="Lapidus A."/>
            <person name="Glavina Del Rio T."/>
            <person name="Dalin E."/>
            <person name="Tice H."/>
            <person name="Bruce D."/>
            <person name="Goodwin L."/>
            <person name="Pitluck S."/>
            <person name="Chertkov O."/>
            <person name="Larimer F.W."/>
            <person name="Land M.L."/>
            <person name="Hauser L."/>
            <person name="Brettin T.S."/>
            <person name="Detter J.C."/>
            <person name="Han S."/>
            <person name="de Vos W.M."/>
            <person name="Janssen P.H."/>
            <person name="Smidt H."/>
        </authorList>
    </citation>
    <scope>NUCLEOTIDE SEQUENCE [LARGE SCALE GENOMIC DNA]</scope>
    <source>
        <strain evidence="12 13">Ellin514</strain>
    </source>
</reference>
<dbReference type="STRING" id="320771.Cflav_PD2631"/>
<dbReference type="PROSITE" id="PS51257">
    <property type="entry name" value="PROKAR_LIPOPROTEIN"/>
    <property type="match status" value="1"/>
</dbReference>
<dbReference type="InterPro" id="IPR006665">
    <property type="entry name" value="OmpA-like"/>
</dbReference>
<evidence type="ECO:0000313" key="13">
    <source>
        <dbReference type="Proteomes" id="UP000003688"/>
    </source>
</evidence>
<evidence type="ECO:0000256" key="7">
    <source>
        <dbReference type="ARBA" id="ARBA00023306"/>
    </source>
</evidence>
<comment type="similarity">
    <text evidence="8">Belongs to the Pal lipoprotein family.</text>
</comment>
<dbReference type="InterPro" id="IPR036737">
    <property type="entry name" value="OmpA-like_sf"/>
</dbReference>
<evidence type="ECO:0000256" key="9">
    <source>
        <dbReference type="SAM" id="MobiDB-lite"/>
    </source>
</evidence>
<proteinExistence type="inferred from homology"/>
<evidence type="ECO:0000259" key="11">
    <source>
        <dbReference type="PROSITE" id="PS51123"/>
    </source>
</evidence>
<keyword evidence="6 8" id="KW-0449">Lipoprotein</keyword>
<dbReference type="PRINTS" id="PR01021">
    <property type="entry name" value="OMPADOMAIN"/>
</dbReference>
<feature type="signal peptide" evidence="10">
    <location>
        <begin position="1"/>
        <end position="20"/>
    </location>
</feature>
<sequence precursor="true">MKLTKFSNLMVLGLALTISAAGCKKRPTGITDIPGGGTTHVGGGEKTIDNNLPQPTFIPPAPPNGDVNNPNNGNNLPPRNPNDIIPLSNRDFSTYIPDRAALAGATVYFDFDKFSIRSSDQSKLSEVANYLKSHPGTAVRVEGNCDERGTEEYNRSLGERRALAAREALATMGVDPTLVETVSFGEDKPAVPGHDESAYAKNRRDEFVVLNPPK</sequence>
<evidence type="ECO:0000256" key="5">
    <source>
        <dbReference type="ARBA" id="ARBA00023237"/>
    </source>
</evidence>
<dbReference type="RefSeq" id="WP_007416315.1">
    <property type="nucleotide sequence ID" value="NZ_ABOX02000025.1"/>
</dbReference>
<dbReference type="GO" id="GO:0009279">
    <property type="term" value="C:cell outer membrane"/>
    <property type="evidence" value="ECO:0007669"/>
    <property type="project" value="UniProtKB-SubCell"/>
</dbReference>
<dbReference type="PROSITE" id="PS51123">
    <property type="entry name" value="OMPA_2"/>
    <property type="match status" value="1"/>
</dbReference>
<dbReference type="InterPro" id="IPR006664">
    <property type="entry name" value="OMP_bac"/>
</dbReference>
<dbReference type="CDD" id="cd07185">
    <property type="entry name" value="OmpA_C-like"/>
    <property type="match status" value="1"/>
</dbReference>
<organism evidence="12 13">
    <name type="scientific">Pedosphaera parvula (strain Ellin514)</name>
    <dbReference type="NCBI Taxonomy" id="320771"/>
    <lineage>
        <taxon>Bacteria</taxon>
        <taxon>Pseudomonadati</taxon>
        <taxon>Verrucomicrobiota</taxon>
        <taxon>Pedosphaerae</taxon>
        <taxon>Pedosphaerales</taxon>
        <taxon>Pedosphaeraceae</taxon>
        <taxon>Pedosphaera</taxon>
    </lineage>
</organism>
<keyword evidence="4 8" id="KW-0564">Palmitate</keyword>
<keyword evidence="2 8" id="KW-0732">Signal</keyword>
<dbReference type="InterPro" id="IPR039001">
    <property type="entry name" value="Pal"/>
</dbReference>
<evidence type="ECO:0000256" key="1">
    <source>
        <dbReference type="ARBA" id="ARBA00022618"/>
    </source>
</evidence>
<dbReference type="SUPFAM" id="SSF103088">
    <property type="entry name" value="OmpA-like"/>
    <property type="match status" value="1"/>
</dbReference>
<protein>
    <recommendedName>
        <fullName evidence="8">Peptidoglycan-associated lipoprotein</fullName>
        <shortName evidence="8">PAL</shortName>
    </recommendedName>
</protein>
<feature type="compositionally biased region" description="Low complexity" evidence="9">
    <location>
        <begin position="64"/>
        <end position="77"/>
    </location>
</feature>
<keyword evidence="13" id="KW-1185">Reference proteome</keyword>
<comment type="subcellular location">
    <subcellularLocation>
        <location evidence="8">Cell outer membrane</location>
        <topology evidence="8">Lipid-anchor</topology>
    </subcellularLocation>
</comment>
<evidence type="ECO:0000256" key="6">
    <source>
        <dbReference type="ARBA" id="ARBA00023288"/>
    </source>
</evidence>
<dbReference type="HAMAP" id="MF_02204">
    <property type="entry name" value="Pal"/>
    <property type="match status" value="1"/>
</dbReference>
<feature type="chain" id="PRO_5002893257" description="Peptidoglycan-associated lipoprotein" evidence="10">
    <location>
        <begin position="21"/>
        <end position="214"/>
    </location>
</feature>
<dbReference type="PANTHER" id="PTHR30329:SF21">
    <property type="entry name" value="LIPOPROTEIN YIAD-RELATED"/>
    <property type="match status" value="1"/>
</dbReference>
<comment type="caution">
    <text evidence="12">The sequence shown here is derived from an EMBL/GenBank/DDBJ whole genome shotgun (WGS) entry which is preliminary data.</text>
</comment>
<dbReference type="Proteomes" id="UP000003688">
    <property type="component" value="Unassembled WGS sequence"/>
</dbReference>
<keyword evidence="7" id="KW-0131">Cell cycle</keyword>
<dbReference type="NCBIfam" id="TIGR02802">
    <property type="entry name" value="Pal_lipo"/>
    <property type="match status" value="1"/>
</dbReference>
<evidence type="ECO:0000313" key="12">
    <source>
        <dbReference type="EMBL" id="EEF59642.1"/>
    </source>
</evidence>
<accession>B9XKH2</accession>
<feature type="region of interest" description="Disordered" evidence="9">
    <location>
        <begin position="47"/>
        <end position="80"/>
    </location>
</feature>
<keyword evidence="5 8" id="KW-0998">Cell outer membrane</keyword>
<name>B9XKH2_PEDPL</name>
<gene>
    <name evidence="8" type="primary">pal</name>
    <name evidence="12" type="ORF">Cflav_PD2631</name>
</gene>
<evidence type="ECO:0000256" key="10">
    <source>
        <dbReference type="SAM" id="SignalP"/>
    </source>
</evidence>
<feature type="region of interest" description="Disordered" evidence="9">
    <location>
        <begin position="185"/>
        <end position="214"/>
    </location>
</feature>